<dbReference type="AlphaFoldDB" id="A0AAW2N6B5"/>
<organism evidence="2">
    <name type="scientific">Sesamum angustifolium</name>
    <dbReference type="NCBI Taxonomy" id="2727405"/>
    <lineage>
        <taxon>Eukaryota</taxon>
        <taxon>Viridiplantae</taxon>
        <taxon>Streptophyta</taxon>
        <taxon>Embryophyta</taxon>
        <taxon>Tracheophyta</taxon>
        <taxon>Spermatophyta</taxon>
        <taxon>Magnoliopsida</taxon>
        <taxon>eudicotyledons</taxon>
        <taxon>Gunneridae</taxon>
        <taxon>Pentapetalae</taxon>
        <taxon>asterids</taxon>
        <taxon>lamiids</taxon>
        <taxon>Lamiales</taxon>
        <taxon>Pedaliaceae</taxon>
        <taxon>Sesamum</taxon>
    </lineage>
</organism>
<comment type="caution">
    <text evidence="2">The sequence shown here is derived from an EMBL/GenBank/DDBJ whole genome shotgun (WGS) entry which is preliminary data.</text>
</comment>
<evidence type="ECO:0000256" key="1">
    <source>
        <dbReference type="SAM" id="MobiDB-lite"/>
    </source>
</evidence>
<protein>
    <submittedName>
        <fullName evidence="2">Uncharacterized protein</fullName>
    </submittedName>
</protein>
<feature type="compositionally biased region" description="Basic and acidic residues" evidence="1">
    <location>
        <begin position="80"/>
        <end position="93"/>
    </location>
</feature>
<reference evidence="2" key="1">
    <citation type="submission" date="2020-06" db="EMBL/GenBank/DDBJ databases">
        <authorList>
            <person name="Li T."/>
            <person name="Hu X."/>
            <person name="Zhang T."/>
            <person name="Song X."/>
            <person name="Zhang H."/>
            <person name="Dai N."/>
            <person name="Sheng W."/>
            <person name="Hou X."/>
            <person name="Wei L."/>
        </authorList>
    </citation>
    <scope>NUCLEOTIDE SEQUENCE</scope>
    <source>
        <strain evidence="2">G01</strain>
        <tissue evidence="2">Leaf</tissue>
    </source>
</reference>
<accession>A0AAW2N6B5</accession>
<proteinExistence type="predicted"/>
<gene>
    <name evidence="2" type="ORF">Sangu_1427300</name>
</gene>
<feature type="region of interest" description="Disordered" evidence="1">
    <location>
        <begin position="75"/>
        <end position="108"/>
    </location>
</feature>
<evidence type="ECO:0000313" key="2">
    <source>
        <dbReference type="EMBL" id="KAL0339052.1"/>
    </source>
</evidence>
<dbReference type="EMBL" id="JACGWK010000008">
    <property type="protein sequence ID" value="KAL0339052.1"/>
    <property type="molecule type" value="Genomic_DNA"/>
</dbReference>
<name>A0AAW2N6B5_9LAMI</name>
<sequence length="232" mass="25498">MSEAYQLFLITVFLSPIQFLRHNTRLTPSNRELRHANNILTNLPSQDFTGLLTFQDSTLATHRCDSEGIDANGKEGNACETKKPPAIDTDHCKPAPVESSNSSMERKCGVSPTLEAVRDYKHLLPAHDGLPISPKPEHSAFQFQVKKMKNFPVSAFSSGKSRDQSHSKFDILALSAIILVRPPAGGSEGKTEHDKLETDKEQGDCIAYKAWPGLTAFSNCTLGDNLNCDITN</sequence>
<reference evidence="2" key="2">
    <citation type="journal article" date="2024" name="Plant">
        <title>Genomic evolution and insights into agronomic trait innovations of Sesamum species.</title>
        <authorList>
            <person name="Miao H."/>
            <person name="Wang L."/>
            <person name="Qu L."/>
            <person name="Liu H."/>
            <person name="Sun Y."/>
            <person name="Le M."/>
            <person name="Wang Q."/>
            <person name="Wei S."/>
            <person name="Zheng Y."/>
            <person name="Lin W."/>
            <person name="Duan Y."/>
            <person name="Cao H."/>
            <person name="Xiong S."/>
            <person name="Wang X."/>
            <person name="Wei L."/>
            <person name="Li C."/>
            <person name="Ma Q."/>
            <person name="Ju M."/>
            <person name="Zhao R."/>
            <person name="Li G."/>
            <person name="Mu C."/>
            <person name="Tian Q."/>
            <person name="Mei H."/>
            <person name="Zhang T."/>
            <person name="Gao T."/>
            <person name="Zhang H."/>
        </authorList>
    </citation>
    <scope>NUCLEOTIDE SEQUENCE</scope>
    <source>
        <strain evidence="2">G01</strain>
    </source>
</reference>